<feature type="domain" description="DUF7793" evidence="1">
    <location>
        <begin position="35"/>
        <end position="146"/>
    </location>
</feature>
<dbReference type="Gene3D" id="3.40.1680.10">
    <property type="entry name" value="yp_829618.1 domain like"/>
    <property type="match status" value="1"/>
</dbReference>
<organism evidence="2 3">
    <name type="scientific">Agaribacillus aureus</name>
    <dbReference type="NCBI Taxonomy" id="3051825"/>
    <lineage>
        <taxon>Bacteria</taxon>
        <taxon>Pseudomonadati</taxon>
        <taxon>Bacteroidota</taxon>
        <taxon>Cytophagia</taxon>
        <taxon>Cytophagales</taxon>
        <taxon>Splendidivirgaceae</taxon>
        <taxon>Agaribacillus</taxon>
    </lineage>
</organism>
<proteinExistence type="predicted"/>
<dbReference type="InterPro" id="IPR056695">
    <property type="entry name" value="DUF7793"/>
</dbReference>
<dbReference type="RefSeq" id="WP_346762353.1">
    <property type="nucleotide sequence ID" value="NZ_JAUJEB010000012.1"/>
</dbReference>
<sequence>MFVLHLHQETLIPSLQTIMEKSEKLHYLENEYVELWVEDGVIYEVFKPGTVMNLEAGKKVVADRLKVSNRTVMPLFVDMRQLININQETRRFMASKDAVHYLSAGAFLVKGMLTRLVFNTFLIISTPRIPTKGFTDKEKALTWLKYVRNVN</sequence>
<keyword evidence="3" id="KW-1185">Reference proteome</keyword>
<name>A0ABT8LJ14_9BACT</name>
<dbReference type="Gene3D" id="3.40.970.30">
    <property type="entry name" value="yp_829618.1 like domains"/>
    <property type="match status" value="1"/>
</dbReference>
<protein>
    <recommendedName>
        <fullName evidence="1">DUF7793 domain-containing protein</fullName>
    </recommendedName>
</protein>
<gene>
    <name evidence="2" type="ORF">QQ020_33405</name>
</gene>
<evidence type="ECO:0000313" key="2">
    <source>
        <dbReference type="EMBL" id="MDN5217016.1"/>
    </source>
</evidence>
<comment type="caution">
    <text evidence="2">The sequence shown here is derived from an EMBL/GenBank/DDBJ whole genome shotgun (WGS) entry which is preliminary data.</text>
</comment>
<evidence type="ECO:0000259" key="1">
    <source>
        <dbReference type="Pfam" id="PF25056"/>
    </source>
</evidence>
<dbReference type="Pfam" id="PF25056">
    <property type="entry name" value="DUF7793"/>
    <property type="match status" value="1"/>
</dbReference>
<evidence type="ECO:0000313" key="3">
    <source>
        <dbReference type="Proteomes" id="UP001172083"/>
    </source>
</evidence>
<dbReference type="EMBL" id="JAUJEB010000012">
    <property type="protein sequence ID" value="MDN5217016.1"/>
    <property type="molecule type" value="Genomic_DNA"/>
</dbReference>
<accession>A0ABT8LJ14</accession>
<reference evidence="2" key="1">
    <citation type="submission" date="2023-06" db="EMBL/GenBank/DDBJ databases">
        <title>Genomic of Agaribacillus aureum.</title>
        <authorList>
            <person name="Wang G."/>
        </authorList>
    </citation>
    <scope>NUCLEOTIDE SEQUENCE</scope>
    <source>
        <strain evidence="2">BMA12</strain>
    </source>
</reference>
<dbReference type="Proteomes" id="UP001172083">
    <property type="component" value="Unassembled WGS sequence"/>
</dbReference>